<proteinExistence type="predicted"/>
<gene>
    <name evidence="16" type="ORF">O181_001301</name>
</gene>
<keyword evidence="11" id="KW-0239">DNA-directed DNA polymerase</keyword>
<dbReference type="PROSITE" id="PS50994">
    <property type="entry name" value="INTEGRASE"/>
    <property type="match status" value="1"/>
</dbReference>
<dbReference type="GO" id="GO:0032196">
    <property type="term" value="P:transposition"/>
    <property type="evidence" value="ECO:0007669"/>
    <property type="project" value="UniProtKB-KW"/>
</dbReference>
<comment type="catalytic activity">
    <reaction evidence="13">
        <text>DNA(n) + a 2'-deoxyribonucleoside 5'-triphosphate = DNA(n+1) + diphosphate</text>
        <dbReference type="Rhea" id="RHEA:22508"/>
        <dbReference type="Rhea" id="RHEA-COMP:17339"/>
        <dbReference type="Rhea" id="RHEA-COMP:17340"/>
        <dbReference type="ChEBI" id="CHEBI:33019"/>
        <dbReference type="ChEBI" id="CHEBI:61560"/>
        <dbReference type="ChEBI" id="CHEBI:173112"/>
        <dbReference type="EC" id="2.7.7.49"/>
    </reaction>
</comment>
<dbReference type="InterPro" id="IPR039537">
    <property type="entry name" value="Retrotran_Ty1/copia-like"/>
</dbReference>
<reference evidence="16" key="1">
    <citation type="submission" date="2021-03" db="EMBL/GenBank/DDBJ databases">
        <title>Draft genome sequence of rust myrtle Austropuccinia psidii MF-1, a brazilian biotype.</title>
        <authorList>
            <person name="Quecine M.C."/>
            <person name="Pachon D.M.R."/>
            <person name="Bonatelli M.L."/>
            <person name="Correr F.H."/>
            <person name="Franceschini L.M."/>
            <person name="Leite T.F."/>
            <person name="Margarido G.R.A."/>
            <person name="Almeida C.A."/>
            <person name="Ferrarezi J.A."/>
            <person name="Labate C.A."/>
        </authorList>
    </citation>
    <scope>NUCLEOTIDE SEQUENCE</scope>
    <source>
        <strain evidence="16">MF-1</strain>
    </source>
</reference>
<keyword evidence="5" id="KW-0255">Endonuclease</keyword>
<evidence type="ECO:0000256" key="12">
    <source>
        <dbReference type="ARBA" id="ARBA00023172"/>
    </source>
</evidence>
<keyword evidence="12" id="KW-0233">DNA recombination</keyword>
<dbReference type="GO" id="GO:0003964">
    <property type="term" value="F:RNA-directed DNA polymerase activity"/>
    <property type="evidence" value="ECO:0007669"/>
    <property type="project" value="UniProtKB-KW"/>
</dbReference>
<dbReference type="Gene3D" id="3.30.420.10">
    <property type="entry name" value="Ribonuclease H-like superfamily/Ribonuclease H"/>
    <property type="match status" value="1"/>
</dbReference>
<dbReference type="InterPro" id="IPR001584">
    <property type="entry name" value="Integrase_cat-core"/>
</dbReference>
<protein>
    <recommendedName>
        <fullName evidence="15">Integrase catalytic domain-containing protein</fullName>
    </recommendedName>
</protein>
<dbReference type="InterPro" id="IPR012337">
    <property type="entry name" value="RNaseH-like_sf"/>
</dbReference>
<dbReference type="PANTHER" id="PTHR42648:SF11">
    <property type="entry name" value="TRANSPOSON TY4-P GAG-POL POLYPROTEIN"/>
    <property type="match status" value="1"/>
</dbReference>
<evidence type="ECO:0000256" key="7">
    <source>
        <dbReference type="ARBA" id="ARBA00022842"/>
    </source>
</evidence>
<dbReference type="SUPFAM" id="SSF53098">
    <property type="entry name" value="Ribonuclease H-like"/>
    <property type="match status" value="1"/>
</dbReference>
<feature type="domain" description="Integrase catalytic" evidence="15">
    <location>
        <begin position="89"/>
        <end position="200"/>
    </location>
</feature>
<keyword evidence="8" id="KW-0694">RNA-binding</keyword>
<comment type="catalytic activity">
    <reaction evidence="14">
        <text>DNA(n) + a 2'-deoxyribonucleoside 5'-triphosphate = DNA(n+1) + diphosphate</text>
        <dbReference type="Rhea" id="RHEA:22508"/>
        <dbReference type="Rhea" id="RHEA-COMP:17339"/>
        <dbReference type="Rhea" id="RHEA-COMP:17340"/>
        <dbReference type="ChEBI" id="CHEBI:33019"/>
        <dbReference type="ChEBI" id="CHEBI:61560"/>
        <dbReference type="ChEBI" id="CHEBI:173112"/>
        <dbReference type="EC" id="2.7.7.7"/>
    </reaction>
</comment>
<evidence type="ECO:0000256" key="13">
    <source>
        <dbReference type="ARBA" id="ARBA00048173"/>
    </source>
</evidence>
<organism evidence="16 17">
    <name type="scientific">Austropuccinia psidii MF-1</name>
    <dbReference type="NCBI Taxonomy" id="1389203"/>
    <lineage>
        <taxon>Eukaryota</taxon>
        <taxon>Fungi</taxon>
        <taxon>Dikarya</taxon>
        <taxon>Basidiomycota</taxon>
        <taxon>Pucciniomycotina</taxon>
        <taxon>Pucciniomycetes</taxon>
        <taxon>Pucciniales</taxon>
        <taxon>Sphaerophragmiaceae</taxon>
        <taxon>Austropuccinia</taxon>
    </lineage>
</organism>
<dbReference type="GO" id="GO:0003723">
    <property type="term" value="F:RNA binding"/>
    <property type="evidence" value="ECO:0007669"/>
    <property type="project" value="UniProtKB-KW"/>
</dbReference>
<keyword evidence="1" id="KW-0815">Transposition</keyword>
<dbReference type="Proteomes" id="UP000765509">
    <property type="component" value="Unassembled WGS sequence"/>
</dbReference>
<dbReference type="PANTHER" id="PTHR42648">
    <property type="entry name" value="TRANSPOSASE, PUTATIVE-RELATED"/>
    <property type="match status" value="1"/>
</dbReference>
<evidence type="ECO:0000256" key="1">
    <source>
        <dbReference type="ARBA" id="ARBA00022578"/>
    </source>
</evidence>
<evidence type="ECO:0000259" key="15">
    <source>
        <dbReference type="PROSITE" id="PS50994"/>
    </source>
</evidence>
<evidence type="ECO:0000256" key="3">
    <source>
        <dbReference type="ARBA" id="ARBA00022722"/>
    </source>
</evidence>
<accession>A0A9Q3BAQ8</accession>
<evidence type="ECO:0000313" key="17">
    <source>
        <dbReference type="Proteomes" id="UP000765509"/>
    </source>
</evidence>
<dbReference type="GO" id="GO:0003887">
    <property type="term" value="F:DNA-directed DNA polymerase activity"/>
    <property type="evidence" value="ECO:0007669"/>
    <property type="project" value="UniProtKB-KW"/>
</dbReference>
<keyword evidence="11" id="KW-0808">Transferase</keyword>
<evidence type="ECO:0000256" key="9">
    <source>
        <dbReference type="ARBA" id="ARBA00022908"/>
    </source>
</evidence>
<dbReference type="GO" id="GO:0016787">
    <property type="term" value="F:hydrolase activity"/>
    <property type="evidence" value="ECO:0007669"/>
    <property type="project" value="UniProtKB-KW"/>
</dbReference>
<evidence type="ECO:0000313" key="16">
    <source>
        <dbReference type="EMBL" id="MBW0461586.1"/>
    </source>
</evidence>
<evidence type="ECO:0000256" key="14">
    <source>
        <dbReference type="ARBA" id="ARBA00049244"/>
    </source>
</evidence>
<dbReference type="GO" id="GO:0005634">
    <property type="term" value="C:nucleus"/>
    <property type="evidence" value="ECO:0007669"/>
    <property type="project" value="UniProtKB-ARBA"/>
</dbReference>
<keyword evidence="9" id="KW-0229">DNA integration</keyword>
<keyword evidence="17" id="KW-1185">Reference proteome</keyword>
<dbReference type="InterPro" id="IPR036397">
    <property type="entry name" value="RNaseH_sf"/>
</dbReference>
<dbReference type="GO" id="GO:0006310">
    <property type="term" value="P:DNA recombination"/>
    <property type="evidence" value="ECO:0007669"/>
    <property type="project" value="UniProtKB-KW"/>
</dbReference>
<dbReference type="EMBL" id="AVOT02000186">
    <property type="protein sequence ID" value="MBW0461586.1"/>
    <property type="molecule type" value="Genomic_DNA"/>
</dbReference>
<name>A0A9Q3BAQ8_9BASI</name>
<dbReference type="AlphaFoldDB" id="A0A9Q3BAQ8"/>
<evidence type="ECO:0000256" key="4">
    <source>
        <dbReference type="ARBA" id="ARBA00022723"/>
    </source>
</evidence>
<evidence type="ECO:0000256" key="11">
    <source>
        <dbReference type="ARBA" id="ARBA00022932"/>
    </source>
</evidence>
<evidence type="ECO:0000256" key="5">
    <source>
        <dbReference type="ARBA" id="ARBA00022759"/>
    </source>
</evidence>
<comment type="caution">
    <text evidence="16">The sequence shown here is derived from an EMBL/GenBank/DDBJ whole genome shotgun (WGS) entry which is preliminary data.</text>
</comment>
<dbReference type="Pfam" id="PF13976">
    <property type="entry name" value="gag_pre-integrs"/>
    <property type="match status" value="1"/>
</dbReference>
<keyword evidence="2" id="KW-0548">Nucleotidyltransferase</keyword>
<dbReference type="GO" id="GO:0046872">
    <property type="term" value="F:metal ion binding"/>
    <property type="evidence" value="ECO:0007669"/>
    <property type="project" value="UniProtKB-KW"/>
</dbReference>
<keyword evidence="3" id="KW-0540">Nuclease</keyword>
<keyword evidence="10" id="KW-0695">RNA-directed DNA polymerase</keyword>
<evidence type="ECO:0000256" key="8">
    <source>
        <dbReference type="ARBA" id="ARBA00022884"/>
    </source>
</evidence>
<keyword evidence="7" id="KW-0460">Magnesium</keyword>
<evidence type="ECO:0000256" key="2">
    <source>
        <dbReference type="ARBA" id="ARBA00022695"/>
    </source>
</evidence>
<dbReference type="InterPro" id="IPR025724">
    <property type="entry name" value="GAG-pre-integrase_dom"/>
</dbReference>
<keyword evidence="6" id="KW-0378">Hydrolase</keyword>
<sequence>MYIDYDLPRCHLTQSIKESILWHNRLGHPGTKDMKTLGLPEKYEPCITCETNKSHHFAVADLPLDFIQLDLVGPITPPSVSGFKYFLTIVDQASSFKIVKKIKQVVSDCGGEFLNENFKELANDNGYLHIYSPPETPQHNGFAERANQKFLENARCLLNASNLPHKYWVEAVNTATYLSNLAPSTAIKNQSPCHIWGCTISKIHRLRVFGCQEVIHCLEREKEWKLQPTGKEGIFLGYKNKNSAYSILQ</sequence>
<evidence type="ECO:0000256" key="6">
    <source>
        <dbReference type="ARBA" id="ARBA00022801"/>
    </source>
</evidence>
<dbReference type="GO" id="GO:0015074">
    <property type="term" value="P:DNA integration"/>
    <property type="evidence" value="ECO:0007669"/>
    <property type="project" value="UniProtKB-KW"/>
</dbReference>
<keyword evidence="4" id="KW-0479">Metal-binding</keyword>
<dbReference type="GO" id="GO:0004519">
    <property type="term" value="F:endonuclease activity"/>
    <property type="evidence" value="ECO:0007669"/>
    <property type="project" value="UniProtKB-KW"/>
</dbReference>
<evidence type="ECO:0000256" key="10">
    <source>
        <dbReference type="ARBA" id="ARBA00022918"/>
    </source>
</evidence>
<dbReference type="OrthoDB" id="3243429at2759"/>